<dbReference type="EMBL" id="JAKROA010000004">
    <property type="protein sequence ID" value="KAL5107703.1"/>
    <property type="molecule type" value="Genomic_DNA"/>
</dbReference>
<evidence type="ECO:0000313" key="2">
    <source>
        <dbReference type="Proteomes" id="UP001651158"/>
    </source>
</evidence>
<accession>A0ABR4QD77</accession>
<comment type="caution">
    <text evidence="1">The sequence shown here is derived from an EMBL/GenBank/DDBJ whole genome shotgun (WGS) entry which is preliminary data.</text>
</comment>
<reference evidence="1 2" key="1">
    <citation type="journal article" date="2022" name="Front. Cell. Infect. Microbiol.">
        <title>The Genomes of Two Strains of Taenia crassiceps the Animal Model for the Study of Human Cysticercosis.</title>
        <authorList>
            <person name="Bobes R.J."/>
            <person name="Estrada K."/>
            <person name="Rios-Valencia D.G."/>
            <person name="Calderon-Gallegos A."/>
            <person name="de la Torre P."/>
            <person name="Carrero J.C."/>
            <person name="Sanchez-Flores A."/>
            <person name="Laclette J.P."/>
        </authorList>
    </citation>
    <scope>NUCLEOTIDE SEQUENCE [LARGE SCALE GENOMIC DNA]</scope>
    <source>
        <strain evidence="1">WFUcys</strain>
    </source>
</reference>
<keyword evidence="2" id="KW-1185">Reference proteome</keyword>
<gene>
    <name evidence="1" type="ORF">TcWFU_004870</name>
</gene>
<protein>
    <submittedName>
        <fullName evidence="1">Uncharacterized protein</fullName>
    </submittedName>
</protein>
<evidence type="ECO:0000313" key="1">
    <source>
        <dbReference type="EMBL" id="KAL5107703.1"/>
    </source>
</evidence>
<dbReference type="Proteomes" id="UP001651158">
    <property type="component" value="Unassembled WGS sequence"/>
</dbReference>
<name>A0ABR4QD77_9CEST</name>
<organism evidence="1 2">
    <name type="scientific">Taenia crassiceps</name>
    <dbReference type="NCBI Taxonomy" id="6207"/>
    <lineage>
        <taxon>Eukaryota</taxon>
        <taxon>Metazoa</taxon>
        <taxon>Spiralia</taxon>
        <taxon>Lophotrochozoa</taxon>
        <taxon>Platyhelminthes</taxon>
        <taxon>Cestoda</taxon>
        <taxon>Eucestoda</taxon>
        <taxon>Cyclophyllidea</taxon>
        <taxon>Taeniidae</taxon>
        <taxon>Taenia</taxon>
    </lineage>
</organism>
<proteinExistence type="predicted"/>
<sequence length="83" mass="8590">MTGQVLLRLPHSPPGGGFVKLRVTAGSSQGDMLMTQQKTSASTSALSPFSRLLLLLILPPPVAAAITAAAEGTNSWPVFLDMA</sequence>